<protein>
    <submittedName>
        <fullName evidence="1">Uncharacterized protein</fullName>
    </submittedName>
</protein>
<evidence type="ECO:0000313" key="2">
    <source>
        <dbReference type="Proteomes" id="UP001187415"/>
    </source>
</evidence>
<evidence type="ECO:0000313" key="1">
    <source>
        <dbReference type="EMBL" id="KAK2862178.1"/>
    </source>
</evidence>
<sequence>MSVDMMPSSGDLEVQQLMRRAGLSASACTSAPQQLDPGPWALNKPGHFPPHGTNYFRWTRTVTLKS</sequence>
<comment type="caution">
    <text evidence="1">The sequence shown here is derived from an EMBL/GenBank/DDBJ whole genome shotgun (WGS) entry which is preliminary data.</text>
</comment>
<reference evidence="1" key="1">
    <citation type="submission" date="2023-07" db="EMBL/GenBank/DDBJ databases">
        <title>Chromosome-level Genome Assembly of Striped Snakehead (Channa striata).</title>
        <authorList>
            <person name="Liu H."/>
        </authorList>
    </citation>
    <scope>NUCLEOTIDE SEQUENCE</scope>
    <source>
        <strain evidence="1">Gz</strain>
        <tissue evidence="1">Muscle</tissue>
    </source>
</reference>
<keyword evidence="2" id="KW-1185">Reference proteome</keyword>
<organism evidence="1 2">
    <name type="scientific">Channa striata</name>
    <name type="common">Snakehead murrel</name>
    <name type="synonym">Ophicephalus striatus</name>
    <dbReference type="NCBI Taxonomy" id="64152"/>
    <lineage>
        <taxon>Eukaryota</taxon>
        <taxon>Metazoa</taxon>
        <taxon>Chordata</taxon>
        <taxon>Craniata</taxon>
        <taxon>Vertebrata</taxon>
        <taxon>Euteleostomi</taxon>
        <taxon>Actinopterygii</taxon>
        <taxon>Neopterygii</taxon>
        <taxon>Teleostei</taxon>
        <taxon>Neoteleostei</taxon>
        <taxon>Acanthomorphata</taxon>
        <taxon>Anabantaria</taxon>
        <taxon>Anabantiformes</taxon>
        <taxon>Channoidei</taxon>
        <taxon>Channidae</taxon>
        <taxon>Channa</taxon>
    </lineage>
</organism>
<dbReference type="Proteomes" id="UP001187415">
    <property type="component" value="Unassembled WGS sequence"/>
</dbReference>
<accession>A0AA88NZC4</accession>
<dbReference type="EMBL" id="JAUPFM010000001">
    <property type="protein sequence ID" value="KAK2862178.1"/>
    <property type="molecule type" value="Genomic_DNA"/>
</dbReference>
<name>A0AA88NZC4_CHASR</name>
<dbReference type="AlphaFoldDB" id="A0AA88NZC4"/>
<gene>
    <name evidence="1" type="ORF">Q5P01_001711</name>
</gene>
<proteinExistence type="predicted"/>